<reference evidence="2" key="1">
    <citation type="journal article" date="2015" name="Nature">
        <title>Complex archaea that bridge the gap between prokaryotes and eukaryotes.</title>
        <authorList>
            <person name="Spang A."/>
            <person name="Saw J.H."/>
            <person name="Jorgensen S.L."/>
            <person name="Zaremba-Niedzwiedzka K."/>
            <person name="Martijn J."/>
            <person name="Lind A.E."/>
            <person name="van Eijk R."/>
            <person name="Schleper C."/>
            <person name="Guy L."/>
            <person name="Ettema T.J."/>
        </authorList>
    </citation>
    <scope>NUCLEOTIDE SEQUENCE</scope>
</reference>
<organism evidence="2">
    <name type="scientific">marine sediment metagenome</name>
    <dbReference type="NCBI Taxonomy" id="412755"/>
    <lineage>
        <taxon>unclassified sequences</taxon>
        <taxon>metagenomes</taxon>
        <taxon>ecological metagenomes</taxon>
    </lineage>
</organism>
<accession>A0A0F9RY01</accession>
<dbReference type="AlphaFoldDB" id="A0A0F9RY01"/>
<evidence type="ECO:0000313" key="2">
    <source>
        <dbReference type="EMBL" id="KKN59744.1"/>
    </source>
</evidence>
<evidence type="ECO:0000256" key="1">
    <source>
        <dbReference type="SAM" id="Phobius"/>
    </source>
</evidence>
<sequence length="96" mass="10857">MTHIYEESKQRKAPLSPYLVLFIAIVLPGMGQVLNNTPLRGLIMLGFMLMLGVLTYQVASPEVSVIGKFAGGIFLYSIMIFDAYYWAKYRSLIFDN</sequence>
<proteinExistence type="predicted"/>
<keyword evidence="1" id="KW-1133">Transmembrane helix</keyword>
<keyword evidence="1" id="KW-0472">Membrane</keyword>
<comment type="caution">
    <text evidence="2">The sequence shown here is derived from an EMBL/GenBank/DDBJ whole genome shotgun (WGS) entry which is preliminary data.</text>
</comment>
<keyword evidence="1" id="KW-0812">Transmembrane</keyword>
<gene>
    <name evidence="2" type="ORF">LCGC14_0538990</name>
</gene>
<protein>
    <submittedName>
        <fullName evidence="2">Uncharacterized protein</fullName>
    </submittedName>
</protein>
<feature type="transmembrane region" description="Helical" evidence="1">
    <location>
        <begin position="41"/>
        <end position="59"/>
    </location>
</feature>
<name>A0A0F9RY01_9ZZZZ</name>
<feature type="transmembrane region" description="Helical" evidence="1">
    <location>
        <begin position="65"/>
        <end position="87"/>
    </location>
</feature>
<feature type="transmembrane region" description="Helical" evidence="1">
    <location>
        <begin position="15"/>
        <end position="34"/>
    </location>
</feature>
<dbReference type="EMBL" id="LAZR01000716">
    <property type="protein sequence ID" value="KKN59744.1"/>
    <property type="molecule type" value="Genomic_DNA"/>
</dbReference>